<dbReference type="Gene3D" id="1.10.260.40">
    <property type="entry name" value="lambda repressor-like DNA-binding domains"/>
    <property type="match status" value="1"/>
</dbReference>
<feature type="domain" description="HTH cro/C1-type" evidence="1">
    <location>
        <begin position="13"/>
        <end position="60"/>
    </location>
</feature>
<evidence type="ECO:0000313" key="3">
    <source>
        <dbReference type="Proteomes" id="UP000639419"/>
    </source>
</evidence>
<protein>
    <submittedName>
        <fullName evidence="2">Helix-turn-helix domain-containing protein</fullName>
    </submittedName>
</protein>
<evidence type="ECO:0000313" key="2">
    <source>
        <dbReference type="EMBL" id="NUB18468.1"/>
    </source>
</evidence>
<sequence length="87" mass="9764">MRMRINSASMKPIRYIRKTVLGVSQGEFARIAGSTQTTVSRWERGELEPSRSEMARIRDYAKASGKPWDDSWFFDPPAIAAVETAAA</sequence>
<dbReference type="Proteomes" id="UP000639419">
    <property type="component" value="Unassembled WGS sequence"/>
</dbReference>
<proteinExistence type="predicted"/>
<dbReference type="Pfam" id="PF01381">
    <property type="entry name" value="HTH_3"/>
    <property type="match status" value="1"/>
</dbReference>
<keyword evidence="3" id="KW-1185">Reference proteome</keyword>
<dbReference type="InterPro" id="IPR001387">
    <property type="entry name" value="Cro/C1-type_HTH"/>
</dbReference>
<dbReference type="SUPFAM" id="SSF47413">
    <property type="entry name" value="lambda repressor-like DNA-binding domains"/>
    <property type="match status" value="1"/>
</dbReference>
<comment type="caution">
    <text evidence="2">The sequence shown here is derived from an EMBL/GenBank/DDBJ whole genome shotgun (WGS) entry which is preliminary data.</text>
</comment>
<dbReference type="InterPro" id="IPR010982">
    <property type="entry name" value="Lambda_DNA-bd_dom_sf"/>
</dbReference>
<name>A0ABX2KS57_9PROT</name>
<organism evidence="2 3">
    <name type="scientific">Azospirillum formosense</name>
    <dbReference type="NCBI Taxonomy" id="861533"/>
    <lineage>
        <taxon>Bacteria</taxon>
        <taxon>Pseudomonadati</taxon>
        <taxon>Pseudomonadota</taxon>
        <taxon>Alphaproteobacteria</taxon>
        <taxon>Rhodospirillales</taxon>
        <taxon>Azospirillaceae</taxon>
        <taxon>Azospirillum</taxon>
    </lineage>
</organism>
<dbReference type="CDD" id="cd00093">
    <property type="entry name" value="HTH_XRE"/>
    <property type="match status" value="1"/>
</dbReference>
<gene>
    <name evidence="2" type="ORF">GBZ26_04420</name>
</gene>
<dbReference type="EMBL" id="WHOR01000018">
    <property type="protein sequence ID" value="NUB18468.1"/>
    <property type="molecule type" value="Genomic_DNA"/>
</dbReference>
<dbReference type="RefSeq" id="WP_425547793.1">
    <property type="nucleotide sequence ID" value="NZ_BAABCC010000005.1"/>
</dbReference>
<dbReference type="PROSITE" id="PS50943">
    <property type="entry name" value="HTH_CROC1"/>
    <property type="match status" value="1"/>
</dbReference>
<evidence type="ECO:0000259" key="1">
    <source>
        <dbReference type="PROSITE" id="PS50943"/>
    </source>
</evidence>
<reference evidence="2 3" key="1">
    <citation type="submission" date="2019-10" db="EMBL/GenBank/DDBJ databases">
        <title>Genome sequence of Azospirillum formosense CC-Nfb-7.</title>
        <authorList>
            <person name="Ambrosini A."/>
            <person name="Sant'Anna F.H."/>
            <person name="Cassan F.D."/>
            <person name="Souza E.M."/>
            <person name="Passaglia L.M.P."/>
        </authorList>
    </citation>
    <scope>NUCLEOTIDE SEQUENCE [LARGE SCALE GENOMIC DNA]</scope>
    <source>
        <strain evidence="2 3">CC-NFb-7</strain>
    </source>
</reference>
<accession>A0ABX2KS57</accession>